<dbReference type="InterPro" id="IPR016024">
    <property type="entry name" value="ARM-type_fold"/>
</dbReference>
<proteinExistence type="predicted"/>
<name>A0A1F5VY06_9BACT</name>
<dbReference type="Proteomes" id="UP000178943">
    <property type="component" value="Unassembled WGS sequence"/>
</dbReference>
<dbReference type="SUPFAM" id="SSF48371">
    <property type="entry name" value="ARM repeat"/>
    <property type="match status" value="1"/>
</dbReference>
<organism evidence="1 2">
    <name type="scientific">Candidatus Fischerbacteria bacterium RBG_13_37_8</name>
    <dbReference type="NCBI Taxonomy" id="1817863"/>
    <lineage>
        <taxon>Bacteria</taxon>
        <taxon>Candidatus Fischeribacteriota</taxon>
    </lineage>
</organism>
<gene>
    <name evidence="1" type="ORF">A2Y62_08725</name>
</gene>
<dbReference type="EMBL" id="MFGW01000012">
    <property type="protein sequence ID" value="OGF68167.1"/>
    <property type="molecule type" value="Genomic_DNA"/>
</dbReference>
<dbReference type="InterPro" id="IPR011989">
    <property type="entry name" value="ARM-like"/>
</dbReference>
<dbReference type="AlphaFoldDB" id="A0A1F5VY06"/>
<evidence type="ECO:0000313" key="2">
    <source>
        <dbReference type="Proteomes" id="UP000178943"/>
    </source>
</evidence>
<sequence>MINFTSSLLIIIFFIGYAYSNDISCLLQGSVKEQQKAYEILLNSSNLPEEAIPLLISNLKKFESLGRSRIDGPDTEANIVTDILIKHGEQSFYYLVKSLSNNNNSIRRYSAFCLGMICEKKAISYLRKAISEEITRAFNNTIKIDDSDFPEMPSTYVLRAMIQAYGRIDSRDAFLWFLRIYNKENNDMNYLANYSLDILVIQPHPIAYGKDAWKNNSDEWMKWWNNNQKNEDINIFHFKCVKLDKEQLDKSPENKYYDIKELFKPFEYRKICEPFVCETDLKGMIDKIANETGIAIKIIAIRSDFKYKFENISMEDALIFVIESENMHYKVENNTIVLSPKK</sequence>
<evidence type="ECO:0008006" key="3">
    <source>
        <dbReference type="Google" id="ProtNLM"/>
    </source>
</evidence>
<protein>
    <recommendedName>
        <fullName evidence="3">HEAT repeat domain-containing protein</fullName>
    </recommendedName>
</protein>
<evidence type="ECO:0000313" key="1">
    <source>
        <dbReference type="EMBL" id="OGF68167.1"/>
    </source>
</evidence>
<comment type="caution">
    <text evidence="1">The sequence shown here is derived from an EMBL/GenBank/DDBJ whole genome shotgun (WGS) entry which is preliminary data.</text>
</comment>
<reference evidence="1 2" key="1">
    <citation type="journal article" date="2016" name="Nat. Commun.">
        <title>Thousands of microbial genomes shed light on interconnected biogeochemical processes in an aquifer system.</title>
        <authorList>
            <person name="Anantharaman K."/>
            <person name="Brown C.T."/>
            <person name="Hug L.A."/>
            <person name="Sharon I."/>
            <person name="Castelle C.J."/>
            <person name="Probst A.J."/>
            <person name="Thomas B.C."/>
            <person name="Singh A."/>
            <person name="Wilkins M.J."/>
            <person name="Karaoz U."/>
            <person name="Brodie E.L."/>
            <person name="Williams K.H."/>
            <person name="Hubbard S.S."/>
            <person name="Banfield J.F."/>
        </authorList>
    </citation>
    <scope>NUCLEOTIDE SEQUENCE [LARGE SCALE GENOMIC DNA]</scope>
</reference>
<dbReference type="Gene3D" id="1.25.10.10">
    <property type="entry name" value="Leucine-rich Repeat Variant"/>
    <property type="match status" value="1"/>
</dbReference>
<accession>A0A1F5VY06</accession>